<feature type="domain" description="CxC2-like cysteine cluster KDZ transposase-associated" evidence="2">
    <location>
        <begin position="188"/>
        <end position="293"/>
    </location>
</feature>
<evidence type="ECO:0000259" key="2">
    <source>
        <dbReference type="Pfam" id="PF18803"/>
    </source>
</evidence>
<accession>A0A2H3B9I7</accession>
<dbReference type="EMBL" id="KZ293498">
    <property type="protein sequence ID" value="PBK59706.1"/>
    <property type="molecule type" value="Genomic_DNA"/>
</dbReference>
<name>A0A2H3B9I7_9AGAR</name>
<dbReference type="PANTHER" id="PTHR33096">
    <property type="entry name" value="CXC2 DOMAIN-CONTAINING PROTEIN"/>
    <property type="match status" value="1"/>
</dbReference>
<protein>
    <recommendedName>
        <fullName evidence="2">CxC2-like cysteine cluster KDZ transposase-associated domain-containing protein</fullName>
    </recommendedName>
</protein>
<dbReference type="Pfam" id="PF18758">
    <property type="entry name" value="KDZ"/>
    <property type="match status" value="1"/>
</dbReference>
<dbReference type="PANTHER" id="PTHR33096:SF1">
    <property type="entry name" value="CXC1-LIKE CYSTEINE CLUSTER ASSOCIATED WITH KDZ TRANSPOSASES DOMAIN-CONTAINING PROTEIN"/>
    <property type="match status" value="1"/>
</dbReference>
<evidence type="ECO:0000313" key="3">
    <source>
        <dbReference type="EMBL" id="PBK59706.1"/>
    </source>
</evidence>
<dbReference type="Proteomes" id="UP000218334">
    <property type="component" value="Unassembled WGS sequence"/>
</dbReference>
<dbReference type="InterPro" id="IPR041457">
    <property type="entry name" value="CxC2_KDZ-assoc"/>
</dbReference>
<evidence type="ECO:0000313" key="4">
    <source>
        <dbReference type="Proteomes" id="UP000218334"/>
    </source>
</evidence>
<dbReference type="STRING" id="1076256.A0A2H3B9I7"/>
<gene>
    <name evidence="3" type="ORF">ARMSODRAFT_991083</name>
</gene>
<reference evidence="4" key="1">
    <citation type="journal article" date="2017" name="Nat. Ecol. Evol.">
        <title>Genome expansion and lineage-specific genetic innovations in the forest pathogenic fungi Armillaria.</title>
        <authorList>
            <person name="Sipos G."/>
            <person name="Prasanna A.N."/>
            <person name="Walter M.C."/>
            <person name="O'Connor E."/>
            <person name="Balint B."/>
            <person name="Krizsan K."/>
            <person name="Kiss B."/>
            <person name="Hess J."/>
            <person name="Varga T."/>
            <person name="Slot J."/>
            <person name="Riley R."/>
            <person name="Boka B."/>
            <person name="Rigling D."/>
            <person name="Barry K."/>
            <person name="Lee J."/>
            <person name="Mihaltcheva S."/>
            <person name="LaButti K."/>
            <person name="Lipzen A."/>
            <person name="Waldron R."/>
            <person name="Moloney N.M."/>
            <person name="Sperisen C."/>
            <person name="Kredics L."/>
            <person name="Vagvoelgyi C."/>
            <person name="Patrignani A."/>
            <person name="Fitzpatrick D."/>
            <person name="Nagy I."/>
            <person name="Doyle S."/>
            <person name="Anderson J.B."/>
            <person name="Grigoriev I.V."/>
            <person name="Gueldener U."/>
            <person name="Muensterkoetter M."/>
            <person name="Nagy L.G."/>
        </authorList>
    </citation>
    <scope>NUCLEOTIDE SEQUENCE [LARGE SCALE GENOMIC DNA]</scope>
    <source>
        <strain evidence="4">28-4</strain>
    </source>
</reference>
<keyword evidence="4" id="KW-1185">Reference proteome</keyword>
<dbReference type="AlphaFoldDB" id="A0A2H3B9I7"/>
<dbReference type="Pfam" id="PF18803">
    <property type="entry name" value="CxC2"/>
    <property type="match status" value="1"/>
</dbReference>
<feature type="region of interest" description="Disordered" evidence="1">
    <location>
        <begin position="1013"/>
        <end position="1039"/>
    </location>
</feature>
<feature type="compositionally biased region" description="Acidic residues" evidence="1">
    <location>
        <begin position="1013"/>
        <end position="1028"/>
    </location>
</feature>
<evidence type="ECO:0000256" key="1">
    <source>
        <dbReference type="SAM" id="MobiDB-lite"/>
    </source>
</evidence>
<dbReference type="InterPro" id="IPR040521">
    <property type="entry name" value="KDZ"/>
</dbReference>
<proteinExistence type="predicted"/>
<sequence>MRGTRKRSYHIARADDYAAIDPLAVSVCTVHITGHRRRIQTSQSNSTVVRRIPNRNALESIHVPLNQDDADAPMPAPVATQKKAGRNAKSDRPLCYWVEGVDGQGFRQETLLEFMRLEGRGDFADNTRCSSCRDGSYYDVAAGEALFRCEECLGTVLECQSCVVTKHQRLPFHIIQRWSGDHFEKISLRDLGLRLQLGHGRTRCVVPRPAHSDFTVLHTNGIHKVAVDFCFCEERIPACLQLLRAELFPSTVDEPRTCATFRLLEHYQAMSQAGKISAYEYYQGLVHMTDATGMHVPKPRYKNFIRMIRQFAHIKLLKYAGRGNVPDGIATTAPGGLALHCPACPIPGVNLPPNWQSAPPDLQFLYLVVLAIDANFRLKNLFRSSQEKDPGLHTGLAYFVDPGPYLEHVRKYATQKDVSTCSGFRTLADAESKNSVGLRATGVGMCICARHELVRPLAVGDLQKGERYCNMDYIALSAARSVHTDNILFSYDIACQWKLHFMERMRAFAPAMHLPPSKVLRFGIPKCHCKGHKRDCQCEHSMNIQVVGQTDGEGIERTWSEMNVCANSTKEMGPGHRFDKLDDQFARHNWRKLIGLGEGLYKKLEQAELKTAKHGPAHNAFTAILPDEHLAAQWTEEVEAWERDPSLPTPYFAPEARTYDPRLAACCSQVFRCISGHCQARTARGRTPSVCISLGLEIEERQRRLRQEVADLDEDTLTVSQALELQKKRRSLQKRIRQLRVGLADVECHELCLPSALEKDLRVAGCLGGVAGIEEQLREAQCLDALAEIRNMLQTRHNLYSFRNKNVRGQRNNTRAYNNLHHLDRNCRLSVEKYQVAWAALMELRGSGEWVNTLRQLKMEDVQSLQGSVFEIDNEEEQREAQMSKKQCQERAKGFGEGDRLISWIWLGEGGMGDGNDATVNQEVRVEWLKSWARANQWREEVLLLKEEMRRTRAALRSTASDWATKMSGWEGMEADMSEGVRAYAPRQRALYCTLEAHFTGIWMGKGVVVDAPESDADSDDDAVEGEEMQPSVGVASAA</sequence>
<organism evidence="3 4">
    <name type="scientific">Armillaria solidipes</name>
    <dbReference type="NCBI Taxonomy" id="1076256"/>
    <lineage>
        <taxon>Eukaryota</taxon>
        <taxon>Fungi</taxon>
        <taxon>Dikarya</taxon>
        <taxon>Basidiomycota</taxon>
        <taxon>Agaricomycotina</taxon>
        <taxon>Agaricomycetes</taxon>
        <taxon>Agaricomycetidae</taxon>
        <taxon>Agaricales</taxon>
        <taxon>Marasmiineae</taxon>
        <taxon>Physalacriaceae</taxon>
        <taxon>Armillaria</taxon>
    </lineage>
</organism>